<dbReference type="AlphaFoldDB" id="A0AAD7UMK6"/>
<dbReference type="InterPro" id="IPR036770">
    <property type="entry name" value="Ankyrin_rpt-contain_sf"/>
</dbReference>
<dbReference type="SUPFAM" id="SSF48403">
    <property type="entry name" value="Ankyrin repeat"/>
    <property type="match status" value="1"/>
</dbReference>
<comment type="caution">
    <text evidence="5">The sequence shown here is derived from an EMBL/GenBank/DDBJ whole genome shotgun (WGS) entry which is preliminary data.</text>
</comment>
<protein>
    <submittedName>
        <fullName evidence="5">Uncharacterized protein</fullName>
    </submittedName>
</protein>
<dbReference type="Pfam" id="PF12796">
    <property type="entry name" value="Ank_2"/>
    <property type="match status" value="1"/>
</dbReference>
<evidence type="ECO:0000256" key="1">
    <source>
        <dbReference type="ARBA" id="ARBA00022737"/>
    </source>
</evidence>
<dbReference type="PROSITE" id="PS50088">
    <property type="entry name" value="ANK_REPEAT"/>
    <property type="match status" value="1"/>
</dbReference>
<feature type="repeat" description="ANK" evidence="3">
    <location>
        <begin position="105"/>
        <end position="137"/>
    </location>
</feature>
<dbReference type="Proteomes" id="UP001230188">
    <property type="component" value="Unassembled WGS sequence"/>
</dbReference>
<evidence type="ECO:0000256" key="2">
    <source>
        <dbReference type="ARBA" id="ARBA00023043"/>
    </source>
</evidence>
<feature type="region of interest" description="Disordered" evidence="4">
    <location>
        <begin position="289"/>
        <end position="314"/>
    </location>
</feature>
<keyword evidence="1" id="KW-0677">Repeat</keyword>
<name>A0AAD7UMK6_9STRA</name>
<sequence length="314" mass="33906">MTLSWVEECLVEAWGGGRSSALEAARQGYRSAQTQASNETVYARCVEAMKTTGLMGLEDVVAAHPEFQVSWVCKRTLLHEAARLGLVECVSWLAERCEVDAAADDGGTALHHAAYYGREETARALVARGARKDATNARGEDAPGAAVAGGHALLANALRSADFAVARPSDQAGEEGNPAPPRIIATSSTTYAASYEPSRAYEMSLEAVVEREDAARKKELDAKRAELLAKLRDVVEDEPRRVWEIVTPRPDRAGLGGGASRRAMTANVTKRRFDALPEDVDDMRKALAAGYSSSSSSKRLRPVSFVRASQRQED</sequence>
<dbReference type="InterPro" id="IPR002110">
    <property type="entry name" value="Ankyrin_rpt"/>
</dbReference>
<dbReference type="PANTHER" id="PTHR24173:SF74">
    <property type="entry name" value="ANKYRIN REPEAT DOMAIN-CONTAINING PROTEIN 16"/>
    <property type="match status" value="1"/>
</dbReference>
<evidence type="ECO:0000313" key="6">
    <source>
        <dbReference type="Proteomes" id="UP001230188"/>
    </source>
</evidence>
<keyword evidence="6" id="KW-1185">Reference proteome</keyword>
<organism evidence="5 6">
    <name type="scientific">Chrysophaeum taylorii</name>
    <dbReference type="NCBI Taxonomy" id="2483200"/>
    <lineage>
        <taxon>Eukaryota</taxon>
        <taxon>Sar</taxon>
        <taxon>Stramenopiles</taxon>
        <taxon>Ochrophyta</taxon>
        <taxon>Pelagophyceae</taxon>
        <taxon>Pelagomonadales</taxon>
        <taxon>Pelagomonadaceae</taxon>
        <taxon>Chrysophaeum</taxon>
    </lineage>
</organism>
<evidence type="ECO:0000256" key="3">
    <source>
        <dbReference type="PROSITE-ProRule" id="PRU00023"/>
    </source>
</evidence>
<accession>A0AAD7UMK6</accession>
<dbReference type="PROSITE" id="PS50297">
    <property type="entry name" value="ANK_REP_REGION"/>
    <property type="match status" value="1"/>
</dbReference>
<evidence type="ECO:0000256" key="4">
    <source>
        <dbReference type="SAM" id="MobiDB-lite"/>
    </source>
</evidence>
<dbReference type="Gene3D" id="1.25.40.20">
    <property type="entry name" value="Ankyrin repeat-containing domain"/>
    <property type="match status" value="1"/>
</dbReference>
<reference evidence="5" key="1">
    <citation type="submission" date="2023-01" db="EMBL/GenBank/DDBJ databases">
        <title>Metagenome sequencing of chrysophaentin producing Chrysophaeum taylorii.</title>
        <authorList>
            <person name="Davison J."/>
            <person name="Bewley C."/>
        </authorList>
    </citation>
    <scope>NUCLEOTIDE SEQUENCE</scope>
    <source>
        <strain evidence="5">NIES-1699</strain>
    </source>
</reference>
<keyword evidence="2 3" id="KW-0040">ANK repeat</keyword>
<evidence type="ECO:0000313" key="5">
    <source>
        <dbReference type="EMBL" id="KAJ8612097.1"/>
    </source>
</evidence>
<gene>
    <name evidence="5" type="ORF">CTAYLR_002428</name>
</gene>
<proteinExistence type="predicted"/>
<dbReference type="PANTHER" id="PTHR24173">
    <property type="entry name" value="ANKYRIN REPEAT CONTAINING"/>
    <property type="match status" value="1"/>
</dbReference>
<dbReference type="EMBL" id="JAQMWT010000057">
    <property type="protein sequence ID" value="KAJ8612097.1"/>
    <property type="molecule type" value="Genomic_DNA"/>
</dbReference>
<dbReference type="SMART" id="SM00248">
    <property type="entry name" value="ANK"/>
    <property type="match status" value="2"/>
</dbReference>